<dbReference type="GO" id="GO:0032993">
    <property type="term" value="C:protein-DNA complex"/>
    <property type="evidence" value="ECO:0007669"/>
    <property type="project" value="TreeGrafter"/>
</dbReference>
<keyword evidence="10" id="KW-0614">Plasmid</keyword>
<evidence type="ECO:0000256" key="3">
    <source>
        <dbReference type="ARBA" id="ARBA00023015"/>
    </source>
</evidence>
<reference evidence="11" key="1">
    <citation type="journal article" date="2020" name="Mol. Plant Microbe">
        <title>Rhizobial microsymbionts of the narrowly endemic Oxytropis species growing in Kamchatka are characterized by significant genetic diversity and possess a set of genes that are associated with T3SS and T6SS secretion systems and can affect the development of symbiosis.</title>
        <authorList>
            <person name="Safronova V."/>
            <person name="Guro P."/>
            <person name="Sazanova A."/>
            <person name="Kuznetsova I."/>
            <person name="Belimov A."/>
            <person name="Yakubov V."/>
            <person name="Chirak E."/>
            <person name="Afonin A."/>
            <person name="Gogolev Y."/>
            <person name="Andronov E."/>
            <person name="Tikhonovich I."/>
        </authorList>
    </citation>
    <scope>NUCLEOTIDE SEQUENCE [LARGE SCALE GENOMIC DNA]</scope>
    <source>
        <strain evidence="11">RCAM0610</strain>
        <plasmid evidence="11">p_2</plasmid>
    </source>
</reference>
<dbReference type="Proteomes" id="UP000515518">
    <property type="component" value="Plasmid p_2"/>
</dbReference>
<dbReference type="RefSeq" id="WP_018246488.1">
    <property type="nucleotide sequence ID" value="NZ_CP022667.1"/>
</dbReference>
<proteinExistence type="predicted"/>
<feature type="modified residue" description="4-aspartylphosphate" evidence="6">
    <location>
        <position position="52"/>
    </location>
</feature>
<dbReference type="Gene3D" id="1.10.10.10">
    <property type="entry name" value="Winged helix-like DNA-binding domain superfamily/Winged helix DNA-binding domain"/>
    <property type="match status" value="1"/>
</dbReference>
<dbReference type="Pfam" id="PF00486">
    <property type="entry name" value="Trans_reg_C"/>
    <property type="match status" value="1"/>
</dbReference>
<dbReference type="SMART" id="SM00448">
    <property type="entry name" value="REC"/>
    <property type="match status" value="1"/>
</dbReference>
<dbReference type="GO" id="GO:0006355">
    <property type="term" value="P:regulation of DNA-templated transcription"/>
    <property type="evidence" value="ECO:0007669"/>
    <property type="project" value="InterPro"/>
</dbReference>
<feature type="DNA-binding region" description="OmpR/PhoB-type" evidence="7">
    <location>
        <begin position="125"/>
        <end position="219"/>
    </location>
</feature>
<evidence type="ECO:0000259" key="8">
    <source>
        <dbReference type="PROSITE" id="PS50110"/>
    </source>
</evidence>
<evidence type="ECO:0000256" key="1">
    <source>
        <dbReference type="ARBA" id="ARBA00022553"/>
    </source>
</evidence>
<protein>
    <submittedName>
        <fullName evidence="10">Response regulator transcription factor</fullName>
    </submittedName>
</protein>
<dbReference type="EMBL" id="CP050550">
    <property type="protein sequence ID" value="QND43419.1"/>
    <property type="molecule type" value="Genomic_DNA"/>
</dbReference>
<dbReference type="GO" id="GO:0000156">
    <property type="term" value="F:phosphorelay response regulator activity"/>
    <property type="evidence" value="ECO:0007669"/>
    <property type="project" value="TreeGrafter"/>
</dbReference>
<dbReference type="Gene3D" id="6.10.250.690">
    <property type="match status" value="1"/>
</dbReference>
<accession>A0A2L1CSE2</accession>
<dbReference type="GeneID" id="61427733"/>
<name>A0A2L1CSE2_RHILV</name>
<dbReference type="Gene3D" id="3.40.50.2300">
    <property type="match status" value="1"/>
</dbReference>
<keyword evidence="3" id="KW-0805">Transcription regulation</keyword>
<evidence type="ECO:0000313" key="11">
    <source>
        <dbReference type="Proteomes" id="UP000515518"/>
    </source>
</evidence>
<dbReference type="InterPro" id="IPR011006">
    <property type="entry name" value="CheY-like_superfamily"/>
</dbReference>
<dbReference type="PANTHER" id="PTHR48111:SF37">
    <property type="entry name" value="RESPONSE REGULATOR PROTEIN CARR"/>
    <property type="match status" value="1"/>
</dbReference>
<dbReference type="InterPro" id="IPR039420">
    <property type="entry name" value="WalR-like"/>
</dbReference>
<dbReference type="Pfam" id="PF00072">
    <property type="entry name" value="Response_reg"/>
    <property type="match status" value="1"/>
</dbReference>
<feature type="domain" description="Response regulatory" evidence="8">
    <location>
        <begin position="3"/>
        <end position="117"/>
    </location>
</feature>
<evidence type="ECO:0000256" key="4">
    <source>
        <dbReference type="ARBA" id="ARBA00023125"/>
    </source>
</evidence>
<dbReference type="InterPro" id="IPR001789">
    <property type="entry name" value="Sig_transdc_resp-reg_receiver"/>
</dbReference>
<dbReference type="FunFam" id="3.40.50.2300:FF:000002">
    <property type="entry name" value="DNA-binding response regulator PhoP"/>
    <property type="match status" value="1"/>
</dbReference>
<feature type="domain" description="OmpR/PhoB-type" evidence="9">
    <location>
        <begin position="125"/>
        <end position="219"/>
    </location>
</feature>
<geneLocation type="plasmid" evidence="10 11">
    <name>p_2</name>
</geneLocation>
<sequence>MMRLLLAEDDPLIARDVTAQLTKAGFNVVHESDGEATLFAGEHDDFAAVVLDLGLPKIDGLTILKKWRSNGRDMPVIILTARGNWEERVEGINAGADDYLGKPFRIAELLARLHAVLRRYSGHASAVLSSGPVSIDPRRRAVMVDGMPVDVTPMEYKCLSVLMQNRGRAISQLELTEQLYTQDFERESNSVEVLIGRLRKKLGRDAIVTRRGFGYQIASGEGT</sequence>
<dbReference type="GO" id="GO:0000976">
    <property type="term" value="F:transcription cis-regulatory region binding"/>
    <property type="evidence" value="ECO:0007669"/>
    <property type="project" value="TreeGrafter"/>
</dbReference>
<evidence type="ECO:0000313" key="10">
    <source>
        <dbReference type="EMBL" id="QND43419.1"/>
    </source>
</evidence>
<evidence type="ECO:0000256" key="5">
    <source>
        <dbReference type="ARBA" id="ARBA00023163"/>
    </source>
</evidence>
<keyword evidence="5" id="KW-0804">Transcription</keyword>
<dbReference type="CDD" id="cd00383">
    <property type="entry name" value="trans_reg_C"/>
    <property type="match status" value="1"/>
</dbReference>
<evidence type="ECO:0000256" key="2">
    <source>
        <dbReference type="ARBA" id="ARBA00023012"/>
    </source>
</evidence>
<dbReference type="PANTHER" id="PTHR48111">
    <property type="entry name" value="REGULATOR OF RPOS"/>
    <property type="match status" value="1"/>
</dbReference>
<keyword evidence="2" id="KW-0902">Two-component regulatory system</keyword>
<dbReference type="GO" id="GO:0005829">
    <property type="term" value="C:cytosol"/>
    <property type="evidence" value="ECO:0007669"/>
    <property type="project" value="TreeGrafter"/>
</dbReference>
<keyword evidence="4 7" id="KW-0238">DNA-binding</keyword>
<dbReference type="InterPro" id="IPR001867">
    <property type="entry name" value="OmpR/PhoB-type_DNA-bd"/>
</dbReference>
<dbReference type="AlphaFoldDB" id="A0A2L1CSE2"/>
<gene>
    <name evidence="10" type="ORF">HB770_26095</name>
</gene>
<keyword evidence="1 6" id="KW-0597">Phosphoprotein</keyword>
<dbReference type="InterPro" id="IPR036388">
    <property type="entry name" value="WH-like_DNA-bd_sf"/>
</dbReference>
<organism evidence="10 11">
    <name type="scientific">Rhizobium leguminosarum bv. viciae</name>
    <dbReference type="NCBI Taxonomy" id="387"/>
    <lineage>
        <taxon>Bacteria</taxon>
        <taxon>Pseudomonadati</taxon>
        <taxon>Pseudomonadota</taxon>
        <taxon>Alphaproteobacteria</taxon>
        <taxon>Hyphomicrobiales</taxon>
        <taxon>Rhizobiaceae</taxon>
        <taxon>Rhizobium/Agrobacterium group</taxon>
        <taxon>Rhizobium</taxon>
    </lineage>
</organism>
<evidence type="ECO:0000256" key="6">
    <source>
        <dbReference type="PROSITE-ProRule" id="PRU00169"/>
    </source>
</evidence>
<dbReference type="SMART" id="SM00862">
    <property type="entry name" value="Trans_reg_C"/>
    <property type="match status" value="1"/>
</dbReference>
<dbReference type="PROSITE" id="PS50110">
    <property type="entry name" value="RESPONSE_REGULATORY"/>
    <property type="match status" value="1"/>
</dbReference>
<evidence type="ECO:0000259" key="9">
    <source>
        <dbReference type="PROSITE" id="PS51755"/>
    </source>
</evidence>
<dbReference type="SUPFAM" id="SSF52172">
    <property type="entry name" value="CheY-like"/>
    <property type="match status" value="1"/>
</dbReference>
<dbReference type="PROSITE" id="PS51755">
    <property type="entry name" value="OMPR_PHOB"/>
    <property type="match status" value="1"/>
</dbReference>
<evidence type="ECO:0000256" key="7">
    <source>
        <dbReference type="PROSITE-ProRule" id="PRU01091"/>
    </source>
</evidence>